<organism evidence="2 3">
    <name type="scientific">Fraxinus pennsylvanica</name>
    <dbReference type="NCBI Taxonomy" id="56036"/>
    <lineage>
        <taxon>Eukaryota</taxon>
        <taxon>Viridiplantae</taxon>
        <taxon>Streptophyta</taxon>
        <taxon>Embryophyta</taxon>
        <taxon>Tracheophyta</taxon>
        <taxon>Spermatophyta</taxon>
        <taxon>Magnoliopsida</taxon>
        <taxon>eudicotyledons</taxon>
        <taxon>Gunneridae</taxon>
        <taxon>Pentapetalae</taxon>
        <taxon>asterids</taxon>
        <taxon>lamiids</taxon>
        <taxon>Lamiales</taxon>
        <taxon>Oleaceae</taxon>
        <taxon>Oleeae</taxon>
        <taxon>Fraxinus</taxon>
    </lineage>
</organism>
<dbReference type="Proteomes" id="UP000834106">
    <property type="component" value="Chromosome 18"/>
</dbReference>
<feature type="compositionally biased region" description="Polar residues" evidence="1">
    <location>
        <begin position="315"/>
        <end position="330"/>
    </location>
</feature>
<feature type="region of interest" description="Disordered" evidence="1">
    <location>
        <begin position="361"/>
        <end position="380"/>
    </location>
</feature>
<keyword evidence="3" id="KW-1185">Reference proteome</keyword>
<sequence length="621" mass="66355">MLDAVVKLNTRQVLAQYLIYSKTRFIGELVFILNGKEEDDGYFLIAEARINELHVHIHHTEHVLRGRPLRNTALVGTLLLLLQDLKFQDTCIFLLAFTVFGLLDNYSKRHHNSGTASHLFGSSSGEVPISSLFVSYSSGSGPSPSMFGFSSSDPALLGSASSGFASSSSFGVSPPPASFPVSSFGSTSSYSFTTHASPLFGSASSSSHVGVTLPTSSHPSPFESTAPIRSNLFGSPSSASAPSFSYGMFSSRAPANSCSFGSGSTFVSVSFKSSSSAPNASATTGIFGSASCRTSSSGATTTTATISSLSPSIKNFTPATSSVSETQSTAARPYIGDDEIGSEAEQVSESVEKVPIDQMAKIGEDQDEKQGTMVGRQDCATSSMDPITRIIETAIPAKVHVATAEEMATEANKPSAKEIDDEPPENSSTGNSSTVSEVFDGDKIGHPASGSPASIESTPFADFEDLALALQNSSSSQYAPIFNQILGRYGDISNESKLKSVEAKAAFFQLLAKVVEWLSNHTVESLDSGELQRMQEWIDDAEAVGFKVKWLQQRFKNIVTVSRYQERLMQLNEIGEQISATKIALTEMEIRQITLKEEVDTMTVELDGDNFDESNLCEGLF</sequence>
<proteinExistence type="predicted"/>
<dbReference type="Pfam" id="PF05278">
    <property type="entry name" value="PEARLI-4"/>
    <property type="match status" value="1"/>
</dbReference>
<dbReference type="AlphaFoldDB" id="A0AAD2A4X7"/>
<dbReference type="EMBL" id="OU503053">
    <property type="protein sequence ID" value="CAI9781610.1"/>
    <property type="molecule type" value="Genomic_DNA"/>
</dbReference>
<evidence type="ECO:0000256" key="1">
    <source>
        <dbReference type="SAM" id="MobiDB-lite"/>
    </source>
</evidence>
<protein>
    <submittedName>
        <fullName evidence="2">Uncharacterized protein</fullName>
    </submittedName>
</protein>
<feature type="region of interest" description="Disordered" evidence="1">
    <location>
        <begin position="315"/>
        <end position="355"/>
    </location>
</feature>
<name>A0AAD2A4X7_9LAMI</name>
<evidence type="ECO:0000313" key="2">
    <source>
        <dbReference type="EMBL" id="CAI9781610.1"/>
    </source>
</evidence>
<dbReference type="PANTHER" id="PTHR35358:SF7">
    <property type="entry name" value="EXPRESSED PROTEIN"/>
    <property type="match status" value="1"/>
</dbReference>
<feature type="region of interest" description="Disordered" evidence="1">
    <location>
        <begin position="406"/>
        <end position="456"/>
    </location>
</feature>
<gene>
    <name evidence="2" type="ORF">FPE_LOCUS29040</name>
</gene>
<reference evidence="2" key="1">
    <citation type="submission" date="2023-05" db="EMBL/GenBank/DDBJ databases">
        <authorList>
            <person name="Huff M."/>
        </authorList>
    </citation>
    <scope>NUCLEOTIDE SEQUENCE</scope>
</reference>
<evidence type="ECO:0000313" key="3">
    <source>
        <dbReference type="Proteomes" id="UP000834106"/>
    </source>
</evidence>
<dbReference type="PANTHER" id="PTHR35358">
    <property type="entry name" value="OS06G0711100 PROTEIN"/>
    <property type="match status" value="1"/>
</dbReference>
<feature type="compositionally biased region" description="Polar residues" evidence="1">
    <location>
        <begin position="425"/>
        <end position="436"/>
    </location>
</feature>
<accession>A0AAD2A4X7</accession>
<dbReference type="InterPro" id="IPR007942">
    <property type="entry name" value="PLipase-like"/>
</dbReference>